<feature type="domain" description="MurNAc-LAA" evidence="3">
    <location>
        <begin position="252"/>
        <end position="371"/>
    </location>
</feature>
<dbReference type="GO" id="GO:0008745">
    <property type="term" value="F:N-acetylmuramoyl-L-alanine amidase activity"/>
    <property type="evidence" value="ECO:0007669"/>
    <property type="project" value="InterPro"/>
</dbReference>
<name>A0A1I0ZFU1_9FIRM</name>
<dbReference type="Proteomes" id="UP000198838">
    <property type="component" value="Unassembled WGS sequence"/>
</dbReference>
<dbReference type="PANTHER" id="PTHR30404">
    <property type="entry name" value="N-ACETYLMURAMOYL-L-ALANINE AMIDASE"/>
    <property type="match status" value="1"/>
</dbReference>
<evidence type="ECO:0000256" key="2">
    <source>
        <dbReference type="SAM" id="MobiDB-lite"/>
    </source>
</evidence>
<dbReference type="EMBL" id="FOJY01000014">
    <property type="protein sequence ID" value="SFB23268.1"/>
    <property type="molecule type" value="Genomic_DNA"/>
</dbReference>
<dbReference type="InterPro" id="IPR050695">
    <property type="entry name" value="N-acetylmuramoyl_amidase_3"/>
</dbReference>
<dbReference type="CDD" id="cd02696">
    <property type="entry name" value="MurNAc-LAA"/>
    <property type="match status" value="1"/>
</dbReference>
<dbReference type="InterPro" id="IPR002508">
    <property type="entry name" value="MurNAc-LAA_cat"/>
</dbReference>
<gene>
    <name evidence="4" type="ORF">SAMN05216249_11448</name>
</gene>
<dbReference type="Pfam" id="PF01520">
    <property type="entry name" value="Amidase_3"/>
    <property type="match status" value="1"/>
</dbReference>
<protein>
    <submittedName>
        <fullName evidence="4">N-acetylmuramoyl-L-alanine amidase</fullName>
    </submittedName>
</protein>
<evidence type="ECO:0000256" key="1">
    <source>
        <dbReference type="ARBA" id="ARBA00022801"/>
    </source>
</evidence>
<dbReference type="Gene3D" id="3.40.630.40">
    <property type="entry name" value="Zn-dependent exopeptidases"/>
    <property type="match status" value="1"/>
</dbReference>
<dbReference type="PANTHER" id="PTHR30404:SF0">
    <property type="entry name" value="N-ACETYLMURAMOYL-L-ALANINE AMIDASE AMIC"/>
    <property type="match status" value="1"/>
</dbReference>
<feature type="region of interest" description="Disordered" evidence="2">
    <location>
        <begin position="37"/>
        <end position="85"/>
    </location>
</feature>
<keyword evidence="5" id="KW-1185">Reference proteome</keyword>
<proteinExistence type="predicted"/>
<dbReference type="STRING" id="1120918.SAMN05216249_11448"/>
<dbReference type="RefSeq" id="WP_242949115.1">
    <property type="nucleotide sequence ID" value="NZ_FOJY01000014.1"/>
</dbReference>
<reference evidence="4 5" key="1">
    <citation type="submission" date="2016-10" db="EMBL/GenBank/DDBJ databases">
        <authorList>
            <person name="de Groot N.N."/>
        </authorList>
    </citation>
    <scope>NUCLEOTIDE SEQUENCE [LARGE SCALE GENOMIC DNA]</scope>
    <source>
        <strain evidence="4 5">DSM 5522</strain>
    </source>
</reference>
<sequence length="375" mass="41722">MKKRYKRLFLTIICMIIFSCLLGGCGKRKVTTNDISTKEEKKIKDKEESKVTEDKSDTKKDKKENEVNYKSQKEENNINTGFDESRNDAGDIDVNALIKMETTDIVNVRYGPGEEYDIFEKLSGNTQVDKICDEGEWSVIYYKEKKLYVYSQLLKEYKEEEQTVQKTGNKLIVIDAGHQRVGDDSVEPVGPGASETKAKVTGGTRGVASGLYEYELNLQVALKLQAELTKRGYEVIMVRTSNDVNISNSERAAVANNAGADAFIRIHANGSENSSTNGAMTICQTASNPYNGNLYSQSKALSTAVLDALVEATLCNKEYVWETDTMSGINWCQVPVTIVEMGYMSNANEDLLMASEDYQNKIVTGIANGIDVYFS</sequence>
<organism evidence="4 5">
    <name type="scientific">Acetitomaculum ruminis DSM 5522</name>
    <dbReference type="NCBI Taxonomy" id="1120918"/>
    <lineage>
        <taxon>Bacteria</taxon>
        <taxon>Bacillati</taxon>
        <taxon>Bacillota</taxon>
        <taxon>Clostridia</taxon>
        <taxon>Lachnospirales</taxon>
        <taxon>Lachnospiraceae</taxon>
        <taxon>Acetitomaculum</taxon>
    </lineage>
</organism>
<accession>A0A1I0ZFU1</accession>
<dbReference type="SUPFAM" id="SSF53187">
    <property type="entry name" value="Zn-dependent exopeptidases"/>
    <property type="match status" value="1"/>
</dbReference>
<dbReference type="PROSITE" id="PS51257">
    <property type="entry name" value="PROKAR_LIPOPROTEIN"/>
    <property type="match status" value="1"/>
</dbReference>
<evidence type="ECO:0000259" key="3">
    <source>
        <dbReference type="SMART" id="SM00646"/>
    </source>
</evidence>
<dbReference type="GO" id="GO:0030288">
    <property type="term" value="C:outer membrane-bounded periplasmic space"/>
    <property type="evidence" value="ECO:0007669"/>
    <property type="project" value="TreeGrafter"/>
</dbReference>
<dbReference type="GO" id="GO:0009253">
    <property type="term" value="P:peptidoglycan catabolic process"/>
    <property type="evidence" value="ECO:0007669"/>
    <property type="project" value="InterPro"/>
</dbReference>
<dbReference type="AlphaFoldDB" id="A0A1I0ZFU1"/>
<dbReference type="SMART" id="SM00646">
    <property type="entry name" value="Ami_3"/>
    <property type="match status" value="1"/>
</dbReference>
<evidence type="ECO:0000313" key="5">
    <source>
        <dbReference type="Proteomes" id="UP000198838"/>
    </source>
</evidence>
<dbReference type="Gene3D" id="2.30.30.40">
    <property type="entry name" value="SH3 Domains"/>
    <property type="match status" value="1"/>
</dbReference>
<evidence type="ECO:0000313" key="4">
    <source>
        <dbReference type="EMBL" id="SFB23268.1"/>
    </source>
</evidence>
<keyword evidence="1" id="KW-0378">Hydrolase</keyword>
<feature type="compositionally biased region" description="Basic and acidic residues" evidence="2">
    <location>
        <begin position="37"/>
        <end position="76"/>
    </location>
</feature>